<dbReference type="AlphaFoldDB" id="A0A8K0DGN0"/>
<dbReference type="EMBL" id="VTPC01001144">
    <property type="protein sequence ID" value="KAF2902913.1"/>
    <property type="molecule type" value="Genomic_DNA"/>
</dbReference>
<keyword evidence="5 8" id="KW-0472">Membrane</keyword>
<evidence type="ECO:0000256" key="7">
    <source>
        <dbReference type="ARBA" id="ARBA00023224"/>
    </source>
</evidence>
<feature type="transmembrane region" description="Helical" evidence="8">
    <location>
        <begin position="29"/>
        <end position="49"/>
    </location>
</feature>
<feature type="transmembrane region" description="Helical" evidence="8">
    <location>
        <begin position="174"/>
        <end position="196"/>
    </location>
</feature>
<evidence type="ECO:0000256" key="3">
    <source>
        <dbReference type="ARBA" id="ARBA00022692"/>
    </source>
</evidence>
<evidence type="ECO:0000256" key="5">
    <source>
        <dbReference type="ARBA" id="ARBA00023136"/>
    </source>
</evidence>
<evidence type="ECO:0000256" key="6">
    <source>
        <dbReference type="ARBA" id="ARBA00023170"/>
    </source>
</evidence>
<keyword evidence="3 8" id="KW-0812">Transmembrane</keyword>
<organism evidence="9 10">
    <name type="scientific">Ignelater luminosus</name>
    <name type="common">Cucubano</name>
    <name type="synonym">Pyrophorus luminosus</name>
    <dbReference type="NCBI Taxonomy" id="2038154"/>
    <lineage>
        <taxon>Eukaryota</taxon>
        <taxon>Metazoa</taxon>
        <taxon>Ecdysozoa</taxon>
        <taxon>Arthropoda</taxon>
        <taxon>Hexapoda</taxon>
        <taxon>Insecta</taxon>
        <taxon>Pterygota</taxon>
        <taxon>Neoptera</taxon>
        <taxon>Endopterygota</taxon>
        <taxon>Coleoptera</taxon>
        <taxon>Polyphaga</taxon>
        <taxon>Elateriformia</taxon>
        <taxon>Elateroidea</taxon>
        <taxon>Elateridae</taxon>
        <taxon>Agrypninae</taxon>
        <taxon>Pyrophorini</taxon>
        <taxon>Ignelater</taxon>
    </lineage>
</organism>
<dbReference type="Proteomes" id="UP000801492">
    <property type="component" value="Unassembled WGS sequence"/>
</dbReference>
<reference evidence="9" key="1">
    <citation type="submission" date="2019-08" db="EMBL/GenBank/DDBJ databases">
        <title>The genome of the North American firefly Photinus pyralis.</title>
        <authorList>
            <consortium name="Photinus pyralis genome working group"/>
            <person name="Fallon T.R."/>
            <person name="Sander Lower S.E."/>
            <person name="Weng J.-K."/>
        </authorList>
    </citation>
    <scope>NUCLEOTIDE SEQUENCE</scope>
    <source>
        <strain evidence="9">TRF0915ILg1</strain>
        <tissue evidence="9">Whole body</tissue>
    </source>
</reference>
<dbReference type="GO" id="GO:0008049">
    <property type="term" value="P:male courtship behavior"/>
    <property type="evidence" value="ECO:0007669"/>
    <property type="project" value="TreeGrafter"/>
</dbReference>
<evidence type="ECO:0008006" key="11">
    <source>
        <dbReference type="Google" id="ProtNLM"/>
    </source>
</evidence>
<evidence type="ECO:0000313" key="10">
    <source>
        <dbReference type="Proteomes" id="UP000801492"/>
    </source>
</evidence>
<gene>
    <name evidence="9" type="ORF">ILUMI_03271</name>
</gene>
<accession>A0A8K0DGN0</accession>
<evidence type="ECO:0000256" key="8">
    <source>
        <dbReference type="SAM" id="Phobius"/>
    </source>
</evidence>
<protein>
    <recommendedName>
        <fullName evidence="11">Gustatory receptor</fullName>
    </recommendedName>
</protein>
<proteinExistence type="predicted"/>
<dbReference type="OrthoDB" id="6366728at2759"/>
<evidence type="ECO:0000256" key="2">
    <source>
        <dbReference type="ARBA" id="ARBA00022475"/>
    </source>
</evidence>
<dbReference type="InterPro" id="IPR013604">
    <property type="entry name" value="7TM_chemorcpt"/>
</dbReference>
<dbReference type="GO" id="GO:0007165">
    <property type="term" value="P:signal transduction"/>
    <property type="evidence" value="ECO:0007669"/>
    <property type="project" value="UniProtKB-KW"/>
</dbReference>
<comment type="caution">
    <text evidence="9">The sequence shown here is derived from an EMBL/GenBank/DDBJ whole genome shotgun (WGS) entry which is preliminary data.</text>
</comment>
<evidence type="ECO:0000256" key="1">
    <source>
        <dbReference type="ARBA" id="ARBA00004651"/>
    </source>
</evidence>
<dbReference type="GO" id="GO:0030424">
    <property type="term" value="C:axon"/>
    <property type="evidence" value="ECO:0007669"/>
    <property type="project" value="TreeGrafter"/>
</dbReference>
<keyword evidence="10" id="KW-1185">Reference proteome</keyword>
<dbReference type="Pfam" id="PF08395">
    <property type="entry name" value="7tm_7"/>
    <property type="match status" value="1"/>
</dbReference>
<dbReference type="PANTHER" id="PTHR21143">
    <property type="entry name" value="INVERTEBRATE GUSTATORY RECEPTOR"/>
    <property type="match status" value="1"/>
</dbReference>
<dbReference type="GO" id="GO:0007635">
    <property type="term" value="P:chemosensory behavior"/>
    <property type="evidence" value="ECO:0007669"/>
    <property type="project" value="TreeGrafter"/>
</dbReference>
<dbReference type="GO" id="GO:0030425">
    <property type="term" value="C:dendrite"/>
    <property type="evidence" value="ECO:0007669"/>
    <property type="project" value="TreeGrafter"/>
</dbReference>
<dbReference type="PANTHER" id="PTHR21143:SF133">
    <property type="entry name" value="GUSTATORY AND PHEROMONE RECEPTOR 32A-RELATED"/>
    <property type="match status" value="1"/>
</dbReference>
<keyword evidence="4 8" id="KW-1133">Transmembrane helix</keyword>
<evidence type="ECO:0000256" key="4">
    <source>
        <dbReference type="ARBA" id="ARBA00022989"/>
    </source>
</evidence>
<comment type="subcellular location">
    <subcellularLocation>
        <location evidence="1">Cell membrane</location>
        <topology evidence="1">Multi-pass membrane protein</topology>
    </subcellularLocation>
</comment>
<name>A0A8K0DGN0_IGNLU</name>
<sequence>MGVILIGILILAWFLVLRPLDTLTDAGTVEIIVFLPFLLIGYLMESQYVHYFSIIKYRYSILNEYLEAVVCENKCDNGWVQDEKDENPCEKIPQYILKSIETIADSILVIERVANLHVKLSDAATLVNTSFAVQLLFRITIAFINIVTALYMVGVNFSSPDAVEALKTNVNYVFTAWAGSSAIELLVVVWVTSATCEEANKCPQLMHKIRNATKNAKLQDVIEMYSLQMYHNRLQFYICGLFPLDFTLLHTVCTTICL</sequence>
<evidence type="ECO:0000313" key="9">
    <source>
        <dbReference type="EMBL" id="KAF2902913.1"/>
    </source>
</evidence>
<dbReference type="GO" id="GO:0050909">
    <property type="term" value="P:sensory perception of taste"/>
    <property type="evidence" value="ECO:0007669"/>
    <property type="project" value="InterPro"/>
</dbReference>
<keyword evidence="2" id="KW-1003">Cell membrane</keyword>
<keyword evidence="6" id="KW-0675">Receptor</keyword>
<dbReference type="GO" id="GO:0043025">
    <property type="term" value="C:neuronal cell body"/>
    <property type="evidence" value="ECO:0007669"/>
    <property type="project" value="TreeGrafter"/>
</dbReference>
<feature type="transmembrane region" description="Helical" evidence="8">
    <location>
        <begin position="135"/>
        <end position="154"/>
    </location>
</feature>
<dbReference type="GO" id="GO:0005886">
    <property type="term" value="C:plasma membrane"/>
    <property type="evidence" value="ECO:0007669"/>
    <property type="project" value="UniProtKB-SubCell"/>
</dbReference>
<keyword evidence="7" id="KW-0807">Transducer</keyword>